<dbReference type="Proteomes" id="UP000184211">
    <property type="component" value="Unassembled WGS sequence"/>
</dbReference>
<gene>
    <name evidence="1" type="ORF">SAMN04488044_1750</name>
</gene>
<proteinExistence type="predicted"/>
<reference evidence="2" key="1">
    <citation type="submission" date="2016-11" db="EMBL/GenBank/DDBJ databases">
        <authorList>
            <person name="Varghese N."/>
            <person name="Submissions S."/>
        </authorList>
    </citation>
    <scope>NUCLEOTIDE SEQUENCE [LARGE SCALE GENOMIC DNA]</scope>
    <source>
        <strain evidence="2">DSM 28223</strain>
    </source>
</reference>
<keyword evidence="2" id="KW-1185">Reference proteome</keyword>
<sequence length="100" mass="11507">MRVIARSSLIEFYTKHPESKASLETWFHVAKSAKWEKPLDVAGTFSSAKVVSNDRIRFKIRGNDYRLIVAFDFEREIAFIKFIGTHADYDKIDAATVSSY</sequence>
<dbReference type="AlphaFoldDB" id="A0A1M5P999"/>
<dbReference type="EMBL" id="FQWM01000002">
    <property type="protein sequence ID" value="SHG98348.1"/>
    <property type="molecule type" value="Genomic_DNA"/>
</dbReference>
<name>A0A1M5P999_9RHOB</name>
<dbReference type="RefSeq" id="WP_072792505.1">
    <property type="nucleotide sequence ID" value="NZ_FQWM01000002.1"/>
</dbReference>
<dbReference type="GO" id="GO:0004519">
    <property type="term" value="F:endonuclease activity"/>
    <property type="evidence" value="ECO:0007669"/>
    <property type="project" value="InterPro"/>
</dbReference>
<dbReference type="GO" id="GO:0003723">
    <property type="term" value="F:RNA binding"/>
    <property type="evidence" value="ECO:0007669"/>
    <property type="project" value="InterPro"/>
</dbReference>
<organism evidence="1 2">
    <name type="scientific">Cognatishimia maritima</name>
    <dbReference type="NCBI Taxonomy" id="870908"/>
    <lineage>
        <taxon>Bacteria</taxon>
        <taxon>Pseudomonadati</taxon>
        <taxon>Pseudomonadota</taxon>
        <taxon>Alphaproteobacteria</taxon>
        <taxon>Rhodobacterales</taxon>
        <taxon>Paracoccaceae</taxon>
        <taxon>Cognatishimia</taxon>
    </lineage>
</organism>
<evidence type="ECO:0000313" key="2">
    <source>
        <dbReference type="Proteomes" id="UP000184211"/>
    </source>
</evidence>
<dbReference type="InterPro" id="IPR018669">
    <property type="entry name" value="Toxin_HigB"/>
</dbReference>
<dbReference type="OrthoDB" id="9799912at2"/>
<dbReference type="STRING" id="870908.SAMN04488044_1750"/>
<evidence type="ECO:0000313" key="1">
    <source>
        <dbReference type="EMBL" id="SHG98348.1"/>
    </source>
</evidence>
<dbReference type="Pfam" id="PF09907">
    <property type="entry name" value="HigB_toxin"/>
    <property type="match status" value="1"/>
</dbReference>
<dbReference type="GO" id="GO:0110001">
    <property type="term" value="C:toxin-antitoxin complex"/>
    <property type="evidence" value="ECO:0007669"/>
    <property type="project" value="InterPro"/>
</dbReference>
<protein>
    <submittedName>
        <fullName evidence="1">mRNA interferase HigB</fullName>
    </submittedName>
</protein>
<accession>A0A1M5P999</accession>